<dbReference type="GO" id="GO:0006108">
    <property type="term" value="P:malate metabolic process"/>
    <property type="evidence" value="ECO:0007669"/>
    <property type="project" value="TreeGrafter"/>
</dbReference>
<dbReference type="FunFam" id="1.20.200.10:FF:000001">
    <property type="entry name" value="Fumarate hydratase, mitochondrial"/>
    <property type="match status" value="1"/>
</dbReference>
<dbReference type="InterPro" id="IPR022761">
    <property type="entry name" value="Fumarate_lyase_N"/>
</dbReference>
<proteinExistence type="inferred from homology"/>
<evidence type="ECO:0000256" key="3">
    <source>
        <dbReference type="ARBA" id="ARBA00023239"/>
    </source>
</evidence>
<feature type="domain" description="Fumarate lyase N-terminal" evidence="5">
    <location>
        <begin position="12"/>
        <end position="342"/>
    </location>
</feature>
<feature type="binding site" evidence="4">
    <location>
        <begin position="139"/>
        <end position="141"/>
    </location>
    <ligand>
        <name>substrate</name>
    </ligand>
</feature>
<dbReference type="PANTHER" id="PTHR11444">
    <property type="entry name" value="ASPARTATEAMMONIA/ARGININOSUCCINATE/ADENYLOSUCCINATE LYASE"/>
    <property type="match status" value="1"/>
</dbReference>
<dbReference type="PRINTS" id="PR00145">
    <property type="entry name" value="ARGSUCLYASE"/>
</dbReference>
<keyword evidence="4" id="KW-0963">Cytoplasm</keyword>
<comment type="miscellaneous">
    <text evidence="4">There are 2 substrate-binding sites: the catalytic A site, and the non-catalytic B site that may play a role in the transfer of substrate or product between the active site and the solvent. Alternatively, the B site may bind allosteric effectors.</text>
</comment>
<comment type="caution">
    <text evidence="7">The sequence shown here is derived from an EMBL/GenBank/DDBJ whole genome shotgun (WGS) entry which is preliminary data.</text>
</comment>
<feature type="binding site" evidence="4">
    <location>
        <position position="187"/>
    </location>
    <ligand>
        <name>substrate</name>
    </ligand>
</feature>
<dbReference type="NCBIfam" id="TIGR00979">
    <property type="entry name" value="fumC_II"/>
    <property type="match status" value="1"/>
</dbReference>
<evidence type="ECO:0000259" key="5">
    <source>
        <dbReference type="Pfam" id="PF00206"/>
    </source>
</evidence>
<dbReference type="FunFam" id="1.10.40.30:FF:000002">
    <property type="entry name" value="Fumarate hydratase class II"/>
    <property type="match status" value="1"/>
</dbReference>
<evidence type="ECO:0000256" key="2">
    <source>
        <dbReference type="ARBA" id="ARBA00022532"/>
    </source>
</evidence>
<dbReference type="HAMAP" id="MF_00743">
    <property type="entry name" value="FumaraseC"/>
    <property type="match status" value="1"/>
</dbReference>
<dbReference type="EMBL" id="JXQV01000030">
    <property type="protein sequence ID" value="KIP98964.1"/>
    <property type="molecule type" value="Genomic_DNA"/>
</dbReference>
<comment type="subcellular location">
    <subcellularLocation>
        <location evidence="4">Cytoplasm</location>
    </subcellularLocation>
</comment>
<sequence length="463" mass="49161">MTATRTETDTFGPIDVASDRYWGAQAQRSLGNFKIGWEKQPASVVRALGIVKQAAARTNMALAGLDAKIGDTIIQAAQEVIDGKLNDHFPLVVWQTGSGTQSNMNANEVISNRAIEMLGGEMGTKKPVHPNDHVNMSQSSNDTYPTAMHIACAEQMVHHLLPSLKHLHASLDAKAKGFAHIIKIGRTHTQDATPLTLGQEFSGYAAQVASAIKRIELTLSGLYELAQGGTAVGTGLNAPVGFAEQVAEEIAKITGLPFVTAPNKFEALAAHDAMVFAHGAINAAAAALFKIANDIRFLGSGPRAGLGELALPENEPGSSIMPGKVNPTQSEALTQVCAHIFGNQAAITFAGSQGHFELNVYNPMMAYNFLQSVQLLGDAAVSFTDNCVVGIEAREDNIKKGVENSLMLVTALNGKLGYDACAKIAKTAHKNGTTLREEAVGGGYLTNEEFDQYVRPENMIGPK</sequence>
<dbReference type="NCBIfam" id="NF008909">
    <property type="entry name" value="PRK12273.1"/>
    <property type="match status" value="1"/>
</dbReference>
<comment type="pathway">
    <text evidence="4">Carbohydrate metabolism; tricarboxylic acid cycle; (S)-malate from fumarate: step 1/1.</text>
</comment>
<dbReference type="InterPro" id="IPR005677">
    <property type="entry name" value="Fum_hydII"/>
</dbReference>
<evidence type="ECO:0000313" key="8">
    <source>
        <dbReference type="Proteomes" id="UP000035017"/>
    </source>
</evidence>
<dbReference type="InterPro" id="IPR024083">
    <property type="entry name" value="Fumarase/histidase_N"/>
</dbReference>
<dbReference type="PRINTS" id="PR00149">
    <property type="entry name" value="FUMRATELYASE"/>
</dbReference>
<comment type="function">
    <text evidence="4">Involved in the TCA cycle. Catalyzes the stereospecific interconversion of fumarate to L-malate.</text>
</comment>
<feature type="domain" description="Fumarase C C-terminal" evidence="6">
    <location>
        <begin position="408"/>
        <end position="460"/>
    </location>
</feature>
<evidence type="ECO:0000256" key="1">
    <source>
        <dbReference type="ARBA" id="ARBA00009084"/>
    </source>
</evidence>
<dbReference type="Gene3D" id="1.10.40.30">
    <property type="entry name" value="Fumarase/aspartase (C-terminal domain)"/>
    <property type="match status" value="1"/>
</dbReference>
<gene>
    <name evidence="4 7" type="primary">fumC</name>
    <name evidence="7" type="ORF">RU07_19890</name>
</gene>
<feature type="binding site" description="in site B" evidence="4">
    <location>
        <begin position="129"/>
        <end position="132"/>
    </location>
    <ligand>
        <name>substrate</name>
    </ligand>
</feature>
<dbReference type="Pfam" id="PF10415">
    <property type="entry name" value="FumaraseC_C"/>
    <property type="match status" value="1"/>
</dbReference>
<reference evidence="7 8" key="1">
    <citation type="submission" date="2014-12" db="EMBL/GenBank/DDBJ databases">
        <title>16Stimator: statistical estimation of ribosomal gene copy numbers from draft genome assemblies.</title>
        <authorList>
            <person name="Perisin M.A."/>
            <person name="Vetter M."/>
            <person name="Gilbert J.A."/>
            <person name="Bergelson J."/>
        </authorList>
    </citation>
    <scope>NUCLEOTIDE SEQUENCE [LARGE SCALE GENOMIC DNA]</scope>
    <source>
        <strain evidence="7 8">MEJ076</strain>
    </source>
</reference>
<feature type="binding site" evidence="4">
    <location>
        <position position="319"/>
    </location>
    <ligand>
        <name>substrate</name>
    </ligand>
</feature>
<evidence type="ECO:0000256" key="4">
    <source>
        <dbReference type="HAMAP-Rule" id="MF_00743"/>
    </source>
</evidence>
<dbReference type="InterPro" id="IPR018951">
    <property type="entry name" value="Fumarase_C_C"/>
</dbReference>
<dbReference type="EC" id="4.2.1.2" evidence="4"/>
<feature type="site" description="Important for catalytic activity" evidence="4">
    <location>
        <position position="331"/>
    </location>
</feature>
<evidence type="ECO:0000259" key="6">
    <source>
        <dbReference type="Pfam" id="PF10415"/>
    </source>
</evidence>
<dbReference type="PROSITE" id="PS00163">
    <property type="entry name" value="FUMARATE_LYASES"/>
    <property type="match status" value="1"/>
</dbReference>
<keyword evidence="3 4" id="KW-0456">Lyase</keyword>
<dbReference type="GO" id="GO:0006106">
    <property type="term" value="P:fumarate metabolic process"/>
    <property type="evidence" value="ECO:0007669"/>
    <property type="project" value="InterPro"/>
</dbReference>
<feature type="binding site" evidence="4">
    <location>
        <begin position="98"/>
        <end position="100"/>
    </location>
    <ligand>
        <name>substrate</name>
    </ligand>
</feature>
<dbReference type="OrthoDB" id="9802809at2"/>
<dbReference type="GO" id="GO:0004333">
    <property type="term" value="F:fumarate hydratase activity"/>
    <property type="evidence" value="ECO:0007669"/>
    <property type="project" value="UniProtKB-UniRule"/>
</dbReference>
<comment type="similarity">
    <text evidence="1 4">Belongs to the class-II fumarase/aspartase family. Fumarase subfamily.</text>
</comment>
<accession>A0A0D0J0G5</accession>
<dbReference type="GO" id="GO:0006099">
    <property type="term" value="P:tricarboxylic acid cycle"/>
    <property type="evidence" value="ECO:0007669"/>
    <property type="project" value="UniProtKB-UniRule"/>
</dbReference>
<dbReference type="Pfam" id="PF00206">
    <property type="entry name" value="Lyase_1"/>
    <property type="match status" value="1"/>
</dbReference>
<dbReference type="Proteomes" id="UP000035017">
    <property type="component" value="Unassembled WGS sequence"/>
</dbReference>
<dbReference type="PANTHER" id="PTHR11444:SF1">
    <property type="entry name" value="FUMARATE HYDRATASE, MITOCHONDRIAL"/>
    <property type="match status" value="1"/>
</dbReference>
<dbReference type="InterPro" id="IPR008948">
    <property type="entry name" value="L-Aspartase-like"/>
</dbReference>
<comment type="subunit">
    <text evidence="4">Homotetramer.</text>
</comment>
<feature type="active site" description="Proton donor/acceptor" evidence="4">
    <location>
        <position position="188"/>
    </location>
</feature>
<keyword evidence="2 4" id="KW-0816">Tricarboxylic acid cycle</keyword>
<organism evidence="7 8">
    <name type="scientific">Agrobacterium tumefaciens</name>
    <dbReference type="NCBI Taxonomy" id="358"/>
    <lineage>
        <taxon>Bacteria</taxon>
        <taxon>Pseudomonadati</taxon>
        <taxon>Pseudomonadota</taxon>
        <taxon>Alphaproteobacteria</taxon>
        <taxon>Hyphomicrobiales</taxon>
        <taxon>Rhizobiaceae</taxon>
        <taxon>Rhizobium/Agrobacterium group</taxon>
        <taxon>Agrobacterium</taxon>
        <taxon>Agrobacterium tumefaciens complex</taxon>
    </lineage>
</organism>
<dbReference type="InterPro" id="IPR020557">
    <property type="entry name" value="Fumarate_lyase_CS"/>
</dbReference>
<dbReference type="Gene3D" id="1.20.200.10">
    <property type="entry name" value="Fumarase/aspartase (Central domain)"/>
    <property type="match status" value="1"/>
</dbReference>
<evidence type="ECO:0000313" key="7">
    <source>
        <dbReference type="EMBL" id="KIP98964.1"/>
    </source>
</evidence>
<dbReference type="FunFam" id="1.10.275.10:FF:000001">
    <property type="entry name" value="Fumarate hydratase, mitochondrial"/>
    <property type="match status" value="1"/>
</dbReference>
<protein>
    <recommendedName>
        <fullName evidence="4">Fumarate hydratase class II</fullName>
        <shortName evidence="4">Fumarase C</shortName>
        <ecNumber evidence="4">4.2.1.2</ecNumber>
    </recommendedName>
    <alternativeName>
        <fullName evidence="4">Aerobic fumarase</fullName>
    </alternativeName>
    <alternativeName>
        <fullName evidence="4">Iron-independent fumarase</fullName>
    </alternativeName>
</protein>
<dbReference type="GO" id="GO:0005737">
    <property type="term" value="C:cytoplasm"/>
    <property type="evidence" value="ECO:0007669"/>
    <property type="project" value="UniProtKB-SubCell"/>
</dbReference>
<dbReference type="Gene3D" id="1.10.275.10">
    <property type="entry name" value="Fumarase/aspartase (N-terminal domain)"/>
    <property type="match status" value="1"/>
</dbReference>
<comment type="catalytic activity">
    <reaction evidence="4">
        <text>(S)-malate = fumarate + H2O</text>
        <dbReference type="Rhea" id="RHEA:12460"/>
        <dbReference type="ChEBI" id="CHEBI:15377"/>
        <dbReference type="ChEBI" id="CHEBI:15589"/>
        <dbReference type="ChEBI" id="CHEBI:29806"/>
        <dbReference type="EC" id="4.2.1.2"/>
    </reaction>
</comment>
<dbReference type="CDD" id="cd01362">
    <property type="entry name" value="Fumarase_classII"/>
    <property type="match status" value="1"/>
</dbReference>
<name>A0A0D0J0G5_AGRTU</name>
<dbReference type="AlphaFoldDB" id="A0A0D0J0G5"/>
<dbReference type="InterPro" id="IPR000362">
    <property type="entry name" value="Fumarate_lyase_fam"/>
</dbReference>
<dbReference type="UniPathway" id="UPA00223">
    <property type="reaction ID" value="UER01007"/>
</dbReference>
<feature type="binding site" evidence="4">
    <location>
        <begin position="324"/>
        <end position="326"/>
    </location>
    <ligand>
        <name>substrate</name>
    </ligand>
</feature>
<dbReference type="SUPFAM" id="SSF48557">
    <property type="entry name" value="L-aspartase-like"/>
    <property type="match status" value="1"/>
</dbReference>
<feature type="active site" evidence="4">
    <location>
        <position position="318"/>
    </location>
</feature>